<reference evidence="11 12" key="1">
    <citation type="journal article" date="2016" name="Genome Biol. Evol.">
        <title>Divergent and convergent evolution of fungal pathogenicity.</title>
        <authorList>
            <person name="Shang Y."/>
            <person name="Xiao G."/>
            <person name="Zheng P."/>
            <person name="Cen K."/>
            <person name="Zhan S."/>
            <person name="Wang C."/>
        </authorList>
    </citation>
    <scope>NUCLEOTIDE SEQUENCE [LARGE SCALE GENOMIC DNA]</scope>
    <source>
        <strain evidence="11 12">RCEF 2490</strain>
    </source>
</reference>
<feature type="domain" description="Peptidase S8/S53" evidence="9">
    <location>
        <begin position="143"/>
        <end position="351"/>
    </location>
</feature>
<accession>A0A162I584</accession>
<dbReference type="InterPro" id="IPR034193">
    <property type="entry name" value="PCSK9_ProteinaseK-like"/>
</dbReference>
<dbReference type="InterPro" id="IPR015500">
    <property type="entry name" value="Peptidase_S8_subtilisin-rel"/>
</dbReference>
<evidence type="ECO:0000259" key="10">
    <source>
        <dbReference type="Pfam" id="PF05922"/>
    </source>
</evidence>
<dbReference type="SUPFAM" id="SSF52743">
    <property type="entry name" value="Subtilisin-like"/>
    <property type="match status" value="1"/>
</dbReference>
<keyword evidence="12" id="KW-1185">Reference proteome</keyword>
<dbReference type="InterPro" id="IPR037045">
    <property type="entry name" value="S8pro/Inhibitor_I9_sf"/>
</dbReference>
<dbReference type="PROSITE" id="PS00138">
    <property type="entry name" value="SUBTILASE_SER"/>
    <property type="match status" value="1"/>
</dbReference>
<keyword evidence="3 8" id="KW-0732">Signal</keyword>
<evidence type="ECO:0000256" key="5">
    <source>
        <dbReference type="ARBA" id="ARBA00022825"/>
    </source>
</evidence>
<evidence type="ECO:0000259" key="9">
    <source>
        <dbReference type="Pfam" id="PF00082"/>
    </source>
</evidence>
<dbReference type="InterPro" id="IPR022398">
    <property type="entry name" value="Peptidase_S8_His-AS"/>
</dbReference>
<evidence type="ECO:0000256" key="4">
    <source>
        <dbReference type="ARBA" id="ARBA00022801"/>
    </source>
</evidence>
<evidence type="ECO:0000256" key="1">
    <source>
        <dbReference type="ARBA" id="ARBA00011073"/>
    </source>
</evidence>
<gene>
    <name evidence="11" type="ORF">AAL_07984</name>
</gene>
<dbReference type="PROSITE" id="PS00137">
    <property type="entry name" value="SUBTILASE_HIS"/>
    <property type="match status" value="1"/>
</dbReference>
<dbReference type="PROSITE" id="PS51892">
    <property type="entry name" value="SUBTILASE"/>
    <property type="match status" value="1"/>
</dbReference>
<dbReference type="EMBL" id="AZGY01000028">
    <property type="protein sequence ID" value="KZZ88783.1"/>
    <property type="molecule type" value="Genomic_DNA"/>
</dbReference>
<feature type="active site" description="Charge relay system" evidence="6">
    <location>
        <position position="332"/>
    </location>
</feature>
<feature type="chain" id="PRO_5007835257" evidence="8">
    <location>
        <begin position="17"/>
        <end position="390"/>
    </location>
</feature>
<dbReference type="Gene3D" id="3.30.70.80">
    <property type="entry name" value="Peptidase S8 propeptide/proteinase inhibitor I9"/>
    <property type="match status" value="1"/>
</dbReference>
<dbReference type="CDD" id="cd04077">
    <property type="entry name" value="Peptidases_S8_PCSK9_ProteinaseK_like"/>
    <property type="match status" value="1"/>
</dbReference>
<evidence type="ECO:0000256" key="2">
    <source>
        <dbReference type="ARBA" id="ARBA00022670"/>
    </source>
</evidence>
<feature type="domain" description="Inhibitor I9" evidence="10">
    <location>
        <begin position="39"/>
        <end position="102"/>
    </location>
</feature>
<dbReference type="GO" id="GO:0005576">
    <property type="term" value="C:extracellular region"/>
    <property type="evidence" value="ECO:0007669"/>
    <property type="project" value="UniProtKB-ARBA"/>
</dbReference>
<dbReference type="InterPro" id="IPR023827">
    <property type="entry name" value="Peptidase_S8_Asp-AS"/>
</dbReference>
<feature type="signal peptide" evidence="8">
    <location>
        <begin position="1"/>
        <end position="16"/>
    </location>
</feature>
<dbReference type="PROSITE" id="PS00136">
    <property type="entry name" value="SUBTILASE_ASP"/>
    <property type="match status" value="1"/>
</dbReference>
<dbReference type="STRING" id="1081109.A0A162I584"/>
<dbReference type="PRINTS" id="PR00723">
    <property type="entry name" value="SUBTILISIN"/>
</dbReference>
<protein>
    <submittedName>
        <fullName evidence="11">Subtilisin-like protease Pr1A</fullName>
    </submittedName>
</protein>
<dbReference type="Gene3D" id="3.40.50.200">
    <property type="entry name" value="Peptidase S8/S53 domain"/>
    <property type="match status" value="1"/>
</dbReference>
<sequence length="390" mass="40909">MYSSALLALLPAAALALTQRSDPAPLLGPGDNATVIPGKYIVKFRDGVSTSSVQSTVGALAANADHVFEEGFMGFAGHLDEAALQAVRNHGDVEYIEKDVEISINNCYIQRTAPWGLGRIGNPKRGIRSYVFGRGAGEGTCTYVIDTGIDDRHPEFQGRAKQLKSFVSGQDTDGQGHGTHCAGIVGSKTYGVAKKTRLFGVKALNNHGTGSLSLIVAAMQFVRQDMRRQRCPKGVVVSLSLGGPISRASNEAANALVSAGAFVAVAAGNDHRDASAVSPASAEHVCAVGASDQNDVTAKFSNFGKAVAVYAPGVNIMSTIPGGRTGVFSGTSQATPHVAGLAAYLMSKERIRGSQMCKRIKDISQKNLLRQVPRHTTNRLAFTGGPRACV</sequence>
<dbReference type="GO" id="GO:0004252">
    <property type="term" value="F:serine-type endopeptidase activity"/>
    <property type="evidence" value="ECO:0007669"/>
    <property type="project" value="UniProtKB-UniRule"/>
</dbReference>
<name>A0A162I584_9HYPO</name>
<keyword evidence="2 6" id="KW-0645">Protease</keyword>
<dbReference type="PANTHER" id="PTHR43806:SF58">
    <property type="entry name" value="ALKALINE PROTEASE 1-RELATED"/>
    <property type="match status" value="1"/>
</dbReference>
<dbReference type="Pfam" id="PF05922">
    <property type="entry name" value="Inhibitor_I9"/>
    <property type="match status" value="1"/>
</dbReference>
<evidence type="ECO:0000313" key="12">
    <source>
        <dbReference type="Proteomes" id="UP000078544"/>
    </source>
</evidence>
<dbReference type="Proteomes" id="UP000078544">
    <property type="component" value="Unassembled WGS sequence"/>
</dbReference>
<dbReference type="GO" id="GO:0006508">
    <property type="term" value="P:proteolysis"/>
    <property type="evidence" value="ECO:0007669"/>
    <property type="project" value="UniProtKB-KW"/>
</dbReference>
<dbReference type="InterPro" id="IPR010259">
    <property type="entry name" value="S8pro/Inhibitor_I9"/>
</dbReference>
<dbReference type="InterPro" id="IPR023828">
    <property type="entry name" value="Peptidase_S8_Ser-AS"/>
</dbReference>
<evidence type="ECO:0000256" key="6">
    <source>
        <dbReference type="PROSITE-ProRule" id="PRU01240"/>
    </source>
</evidence>
<keyword evidence="4 6" id="KW-0378">Hydrolase</keyword>
<feature type="active site" description="Charge relay system" evidence="6">
    <location>
        <position position="146"/>
    </location>
</feature>
<dbReference type="FunFam" id="3.40.50.200:FF:000014">
    <property type="entry name" value="Proteinase K"/>
    <property type="match status" value="1"/>
</dbReference>
<dbReference type="AlphaFoldDB" id="A0A162I584"/>
<proteinExistence type="inferred from homology"/>
<keyword evidence="5 6" id="KW-0720">Serine protease</keyword>
<feature type="active site" description="Charge relay system" evidence="6">
    <location>
        <position position="177"/>
    </location>
</feature>
<comment type="similarity">
    <text evidence="1 6 7">Belongs to the peptidase S8 family.</text>
</comment>
<evidence type="ECO:0000256" key="7">
    <source>
        <dbReference type="RuleBase" id="RU003355"/>
    </source>
</evidence>
<evidence type="ECO:0000256" key="3">
    <source>
        <dbReference type="ARBA" id="ARBA00022729"/>
    </source>
</evidence>
<organism evidence="11 12">
    <name type="scientific">Moelleriella libera RCEF 2490</name>
    <dbReference type="NCBI Taxonomy" id="1081109"/>
    <lineage>
        <taxon>Eukaryota</taxon>
        <taxon>Fungi</taxon>
        <taxon>Dikarya</taxon>
        <taxon>Ascomycota</taxon>
        <taxon>Pezizomycotina</taxon>
        <taxon>Sordariomycetes</taxon>
        <taxon>Hypocreomycetidae</taxon>
        <taxon>Hypocreales</taxon>
        <taxon>Clavicipitaceae</taxon>
        <taxon>Moelleriella</taxon>
    </lineage>
</organism>
<evidence type="ECO:0000256" key="8">
    <source>
        <dbReference type="SAM" id="SignalP"/>
    </source>
</evidence>
<dbReference type="InterPro" id="IPR050131">
    <property type="entry name" value="Peptidase_S8_subtilisin-like"/>
</dbReference>
<dbReference type="InterPro" id="IPR000209">
    <property type="entry name" value="Peptidase_S8/S53_dom"/>
</dbReference>
<dbReference type="PANTHER" id="PTHR43806">
    <property type="entry name" value="PEPTIDASE S8"/>
    <property type="match status" value="1"/>
</dbReference>
<dbReference type="OrthoDB" id="206201at2759"/>
<dbReference type="InterPro" id="IPR036852">
    <property type="entry name" value="Peptidase_S8/S53_dom_sf"/>
</dbReference>
<dbReference type="Pfam" id="PF00082">
    <property type="entry name" value="Peptidase_S8"/>
    <property type="match status" value="1"/>
</dbReference>
<evidence type="ECO:0000313" key="11">
    <source>
        <dbReference type="EMBL" id="KZZ88783.1"/>
    </source>
</evidence>
<comment type="caution">
    <text evidence="11">The sequence shown here is derived from an EMBL/GenBank/DDBJ whole genome shotgun (WGS) entry which is preliminary data.</text>
</comment>
<dbReference type="SUPFAM" id="SSF54897">
    <property type="entry name" value="Protease propeptides/inhibitors"/>
    <property type="match status" value="1"/>
</dbReference>